<dbReference type="Pfam" id="PF00147">
    <property type="entry name" value="Fibrinogen_C"/>
    <property type="match status" value="2"/>
</dbReference>
<dbReference type="KEGG" id="cvn:111111106"/>
<dbReference type="Gene3D" id="3.90.215.10">
    <property type="entry name" value="Gamma Fibrinogen, chain A, domain 1"/>
    <property type="match status" value="2"/>
</dbReference>
<dbReference type="CDD" id="cd00087">
    <property type="entry name" value="FReD"/>
    <property type="match status" value="2"/>
</dbReference>
<reference evidence="4" key="1">
    <citation type="submission" date="2025-08" db="UniProtKB">
        <authorList>
            <consortium name="RefSeq"/>
        </authorList>
    </citation>
    <scope>IDENTIFICATION</scope>
    <source>
        <tissue evidence="4">Whole sample</tissue>
    </source>
</reference>
<dbReference type="InterPro" id="IPR014716">
    <property type="entry name" value="Fibrinogen_a/b/g_C_1"/>
</dbReference>
<dbReference type="InterPro" id="IPR036056">
    <property type="entry name" value="Fibrinogen-like_C"/>
</dbReference>
<organism evidence="3 4">
    <name type="scientific">Crassostrea virginica</name>
    <name type="common">Eastern oyster</name>
    <dbReference type="NCBI Taxonomy" id="6565"/>
    <lineage>
        <taxon>Eukaryota</taxon>
        <taxon>Metazoa</taxon>
        <taxon>Spiralia</taxon>
        <taxon>Lophotrochozoa</taxon>
        <taxon>Mollusca</taxon>
        <taxon>Bivalvia</taxon>
        <taxon>Autobranchia</taxon>
        <taxon>Pteriomorphia</taxon>
        <taxon>Ostreida</taxon>
        <taxon>Ostreoidea</taxon>
        <taxon>Ostreidae</taxon>
        <taxon>Crassostrea</taxon>
    </lineage>
</organism>
<evidence type="ECO:0000313" key="3">
    <source>
        <dbReference type="Proteomes" id="UP000694844"/>
    </source>
</evidence>
<dbReference type="RefSeq" id="XP_022303592.1">
    <property type="nucleotide sequence ID" value="XM_022447884.1"/>
</dbReference>
<dbReference type="GO" id="GO:0005615">
    <property type="term" value="C:extracellular space"/>
    <property type="evidence" value="ECO:0007669"/>
    <property type="project" value="TreeGrafter"/>
</dbReference>
<evidence type="ECO:0000256" key="1">
    <source>
        <dbReference type="ARBA" id="ARBA00023157"/>
    </source>
</evidence>
<dbReference type="NCBIfam" id="NF040941">
    <property type="entry name" value="GGGWT_bact"/>
    <property type="match status" value="2"/>
</dbReference>
<dbReference type="PANTHER" id="PTHR19143:SF458">
    <property type="entry name" value="FIBRINOGEN C-TERMINAL DOMAIN-CONTAINING PROTEIN-RELATED"/>
    <property type="match status" value="1"/>
</dbReference>
<name>A0A8B8BJR7_CRAVI</name>
<proteinExistence type="predicted"/>
<accession>A0A8B8BJR7</accession>
<dbReference type="PROSITE" id="PS00514">
    <property type="entry name" value="FIBRINOGEN_C_1"/>
    <property type="match status" value="1"/>
</dbReference>
<dbReference type="InterPro" id="IPR020837">
    <property type="entry name" value="Fibrinogen_CS"/>
</dbReference>
<dbReference type="SMART" id="SM00186">
    <property type="entry name" value="FBG"/>
    <property type="match status" value="2"/>
</dbReference>
<dbReference type="FunFam" id="3.90.215.10:FF:000001">
    <property type="entry name" value="Tenascin isoform 1"/>
    <property type="match status" value="1"/>
</dbReference>
<dbReference type="InterPro" id="IPR050373">
    <property type="entry name" value="Fibrinogen_C-term_domain"/>
</dbReference>
<dbReference type="Proteomes" id="UP000694844">
    <property type="component" value="Chromosome 9"/>
</dbReference>
<evidence type="ECO:0000259" key="2">
    <source>
        <dbReference type="PROSITE" id="PS51406"/>
    </source>
</evidence>
<gene>
    <name evidence="4" type="primary">LOC111111106</name>
</gene>
<keyword evidence="1" id="KW-1015">Disulfide bond</keyword>
<dbReference type="PROSITE" id="PS51406">
    <property type="entry name" value="FIBRINOGEN_C_2"/>
    <property type="match status" value="2"/>
</dbReference>
<feature type="domain" description="Fibrinogen C-terminal" evidence="2">
    <location>
        <begin position="68"/>
        <end position="250"/>
    </location>
</feature>
<dbReference type="GeneID" id="111111106"/>
<feature type="domain" description="Fibrinogen C-terminal" evidence="2">
    <location>
        <begin position="294"/>
        <end position="514"/>
    </location>
</feature>
<dbReference type="PANTHER" id="PTHR19143">
    <property type="entry name" value="FIBRINOGEN/TENASCIN/ANGIOPOEITIN"/>
    <property type="match status" value="1"/>
</dbReference>
<dbReference type="SUPFAM" id="SSF56496">
    <property type="entry name" value="Fibrinogen C-terminal domain-like"/>
    <property type="match status" value="2"/>
</dbReference>
<keyword evidence="3" id="KW-1185">Reference proteome</keyword>
<dbReference type="InterPro" id="IPR002181">
    <property type="entry name" value="Fibrinogen_a/b/g_C_dom"/>
</dbReference>
<sequence>MFRLLVITEVFWCINAKGIRLHLSDEMKSMISKSKWDHQKTDISIHGPMTLDVHSNFKMKDGEVFLKSRIYAKHRDCADIKKQRPLNRDVVYTIYPDLKTNKTVFCDMTTDGGGWTVIQRRQNGDINFYRNWKDYKNGFGHINDEYWLGNDAIHALTKDGKQMLRIDLQKFSREKAHAMYSSFYVESEANKYRLKLGTFNGTKGLGDSLARSNGAYFSTLDADNDNKDGSCAKEYKSGWWHNNCFLANLNDEMKSMLSKSNWDHQKTDISIHGPMTLDVHSNFKLKDGEVFLKSRVHARHRDCADIKKHRPLSKDGVYTIYPDLKTNKTVFCDMTTDGGGWTVIQRRQNGDINFSRNWKDYKNGFGQADDEYWLGNDAIHSLTREGKQMLRIDLQKFSREKAHATYSSFFVDNEANKYKLKLGTFNGTNGMGDSLAHVNGSYFGTTDADNDNHDKANCAGGNGAGWWYNKCYNANLNGIYRKGSKDDRSSLVWYHWGNSWRSLKSSVMMIRQTPGA</sequence>
<evidence type="ECO:0000313" key="4">
    <source>
        <dbReference type="RefSeq" id="XP_022303592.1"/>
    </source>
</evidence>
<dbReference type="AlphaFoldDB" id="A0A8B8BJR7"/>
<dbReference type="OrthoDB" id="6156346at2759"/>
<protein>
    <submittedName>
        <fullName evidence="4">Angiopoietin-1-like</fullName>
    </submittedName>
</protein>